<gene>
    <name evidence="1" type="ORF">DPM19_30065</name>
</gene>
<evidence type="ECO:0000313" key="2">
    <source>
        <dbReference type="Proteomes" id="UP000251891"/>
    </source>
</evidence>
<dbReference type="InterPro" id="IPR046214">
    <property type="entry name" value="DUF6247"/>
</dbReference>
<organism evidence="1 2">
    <name type="scientific">Actinomadura craniellae</name>
    <dbReference type="NCBI Taxonomy" id="2231787"/>
    <lineage>
        <taxon>Bacteria</taxon>
        <taxon>Bacillati</taxon>
        <taxon>Actinomycetota</taxon>
        <taxon>Actinomycetes</taxon>
        <taxon>Streptosporangiales</taxon>
        <taxon>Thermomonosporaceae</taxon>
        <taxon>Actinomadura</taxon>
    </lineage>
</organism>
<reference evidence="1 2" key="1">
    <citation type="submission" date="2018-06" db="EMBL/GenBank/DDBJ databases">
        <title>Actinomadura craniellae sp. nov. isolated from marine sponge Craniella sp.</title>
        <authorList>
            <person name="Li L."/>
            <person name="Xu Q.H."/>
            <person name="Lin H.W."/>
            <person name="Lu Y.H."/>
        </authorList>
    </citation>
    <scope>NUCLEOTIDE SEQUENCE [LARGE SCALE GENOMIC DNA]</scope>
    <source>
        <strain evidence="1 2">LHW63021</strain>
    </source>
</reference>
<dbReference type="RefSeq" id="WP_111871455.1">
    <property type="nucleotide sequence ID" value="NZ_QLYX01000018.1"/>
</dbReference>
<name>A0A365GXJ3_9ACTN</name>
<proteinExistence type="predicted"/>
<dbReference type="Proteomes" id="UP000251891">
    <property type="component" value="Unassembled WGS sequence"/>
</dbReference>
<accession>A0A365GXJ3</accession>
<dbReference type="AlphaFoldDB" id="A0A365GXJ3"/>
<evidence type="ECO:0000313" key="1">
    <source>
        <dbReference type="EMBL" id="RAY11549.1"/>
    </source>
</evidence>
<dbReference type="Pfam" id="PF19760">
    <property type="entry name" value="DUF6247"/>
    <property type="match status" value="1"/>
</dbReference>
<dbReference type="OrthoDB" id="3480280at2"/>
<comment type="caution">
    <text evidence="1">The sequence shown here is derived from an EMBL/GenBank/DDBJ whole genome shotgun (WGS) entry which is preliminary data.</text>
</comment>
<protein>
    <submittedName>
        <fullName evidence="1">Uncharacterized protein</fullName>
    </submittedName>
</protein>
<keyword evidence="2" id="KW-1185">Reference proteome</keyword>
<dbReference type="EMBL" id="QLYX01000018">
    <property type="protein sequence ID" value="RAY11549.1"/>
    <property type="molecule type" value="Genomic_DNA"/>
</dbReference>
<sequence>MSAQPIHGEPNPRTPLAILAVLPEREHETFLRRYREVTHAVADDVTKYPRLEKFLNDWSLRAHVVSRPGYDEELEATRWAIADGTMGTVSGPEAIAAELARRGRT</sequence>